<evidence type="ECO:0000259" key="1">
    <source>
        <dbReference type="Pfam" id="PF20999"/>
    </source>
</evidence>
<comment type="caution">
    <text evidence="2">The sequence shown here is derived from an EMBL/GenBank/DDBJ whole genome shotgun (WGS) entry which is preliminary data.</text>
</comment>
<name>A0A017HQF5_9RHOB</name>
<accession>A0A017HQF5</accession>
<dbReference type="Proteomes" id="UP000019666">
    <property type="component" value="Unassembled WGS sequence"/>
</dbReference>
<sequence>MSEALTPEERIVVETLGRGLQLLDWPDIALSNLSPKGLDLLPLHPADSLTCDVAAIVPPETAGPGVGQDAWIGDLEITSERCLAGATDGLRYGDLVAFADTDSRSGRFFSPGRTSIGIVSHGPALAPGHGIGITIFLTGPTERLVPRIGEGSLGPALRSWAKNLED</sequence>
<evidence type="ECO:0000313" key="2">
    <source>
        <dbReference type="EMBL" id="EYD76581.1"/>
    </source>
</evidence>
<proteinExistence type="predicted"/>
<dbReference type="STRING" id="442562.Rumeso_01861"/>
<evidence type="ECO:0000313" key="3">
    <source>
        <dbReference type="Proteomes" id="UP000019666"/>
    </source>
</evidence>
<dbReference type="AlphaFoldDB" id="A0A017HQF5"/>
<dbReference type="InterPro" id="IPR048399">
    <property type="entry name" value="DUF4438_C"/>
</dbReference>
<dbReference type="InterPro" id="IPR044910">
    <property type="entry name" value="TM_1086_SG_dom"/>
</dbReference>
<gene>
    <name evidence="2" type="ORF">Rumeso_01861</name>
</gene>
<keyword evidence="3" id="KW-1185">Reference proteome</keyword>
<reference evidence="2 3" key="1">
    <citation type="submission" date="2013-02" db="EMBL/GenBank/DDBJ databases">
        <authorList>
            <person name="Fiebig A."/>
            <person name="Goeker M."/>
            <person name="Klenk H.-P.P."/>
        </authorList>
    </citation>
    <scope>NUCLEOTIDE SEQUENCE [LARGE SCALE GENOMIC DNA]</scope>
    <source>
        <strain evidence="2 3">DSM 19309</strain>
    </source>
</reference>
<dbReference type="Gene3D" id="2.102.30.10">
    <property type="entry name" value="tm1086 (SG structure) domain"/>
    <property type="match status" value="1"/>
</dbReference>
<dbReference type="Pfam" id="PF20999">
    <property type="entry name" value="DUF4438_C"/>
    <property type="match status" value="1"/>
</dbReference>
<feature type="domain" description="DUF4438" evidence="1">
    <location>
        <begin position="48"/>
        <end position="148"/>
    </location>
</feature>
<protein>
    <recommendedName>
        <fullName evidence="1">DUF4438 domain-containing protein</fullName>
    </recommendedName>
</protein>
<dbReference type="EMBL" id="AOSK01000042">
    <property type="protein sequence ID" value="EYD76581.1"/>
    <property type="molecule type" value="Genomic_DNA"/>
</dbReference>
<organism evidence="2 3">
    <name type="scientific">Rubellimicrobium mesophilum DSM 19309</name>
    <dbReference type="NCBI Taxonomy" id="442562"/>
    <lineage>
        <taxon>Bacteria</taxon>
        <taxon>Pseudomonadati</taxon>
        <taxon>Pseudomonadota</taxon>
        <taxon>Alphaproteobacteria</taxon>
        <taxon>Rhodobacterales</taxon>
        <taxon>Roseobacteraceae</taxon>
        <taxon>Rubellimicrobium</taxon>
    </lineage>
</organism>
<dbReference type="HOGENOM" id="CLU_1601461_0_0_5"/>